<keyword evidence="3" id="KW-1185">Reference proteome</keyword>
<dbReference type="GO" id="GO:0046983">
    <property type="term" value="F:protein dimerization activity"/>
    <property type="evidence" value="ECO:0007669"/>
    <property type="project" value="InterPro"/>
</dbReference>
<proteinExistence type="predicted"/>
<dbReference type="PANTHER" id="PTHR23349:SF108">
    <property type="entry name" value="BHLH DOMAIN-CONTAINING PROTEIN"/>
    <property type="match status" value="1"/>
</dbReference>
<dbReference type="GO" id="GO:0000977">
    <property type="term" value="F:RNA polymerase II transcription regulatory region sequence-specific DNA binding"/>
    <property type="evidence" value="ECO:0007669"/>
    <property type="project" value="TreeGrafter"/>
</dbReference>
<dbReference type="Pfam" id="PF00010">
    <property type="entry name" value="HLH"/>
    <property type="match status" value="1"/>
</dbReference>
<accession>A0A915EA95</accession>
<organism evidence="3 4">
    <name type="scientific">Ditylenchus dipsaci</name>
    <dbReference type="NCBI Taxonomy" id="166011"/>
    <lineage>
        <taxon>Eukaryota</taxon>
        <taxon>Metazoa</taxon>
        <taxon>Ecdysozoa</taxon>
        <taxon>Nematoda</taxon>
        <taxon>Chromadorea</taxon>
        <taxon>Rhabditida</taxon>
        <taxon>Tylenchina</taxon>
        <taxon>Tylenchomorpha</taxon>
        <taxon>Sphaerularioidea</taxon>
        <taxon>Anguinidae</taxon>
        <taxon>Anguininae</taxon>
        <taxon>Ditylenchus</taxon>
    </lineage>
</organism>
<dbReference type="PROSITE" id="PS50888">
    <property type="entry name" value="BHLH"/>
    <property type="match status" value="1"/>
</dbReference>
<reference evidence="4" key="1">
    <citation type="submission" date="2022-11" db="UniProtKB">
        <authorList>
            <consortium name="WormBaseParasite"/>
        </authorList>
    </citation>
    <scope>IDENTIFICATION</scope>
</reference>
<dbReference type="InterPro" id="IPR050283">
    <property type="entry name" value="E-box_TF_Regulators"/>
</dbReference>
<protein>
    <submittedName>
        <fullName evidence="4">BHLH domain-containing protein</fullName>
    </submittedName>
</protein>
<sequence>MLGDSVGMPDVSIVMPGGWVGMPVGGQLCRVVGGGWRAVSIQRIINPHFLEASEEKCLINSNGETEKPTTYISGNNQSMSANRLQNAAKHVYKNTFHLHQNQKHHLHRSKKTYMKMLPTTVEKRNARERTRVHTVNEAFQVLKKYLPQLKANTKRVSKLKILKASVNYIYSLIGLLEKSSSPTQTASSQRKSSSRIFSKSSNRAELLTNPVRSESVLMPDINLLSSEENCLSQQPLATTFPFPEINTLSQYSSPTLLNFPIYSTGFNSLSNYCENDPLALTPVYNSSIFSIGNGSGSSNTVYTSLDSLYSGTGQLSSMNQTLKTIVNLF</sequence>
<dbReference type="WBParaSite" id="jg4528">
    <property type="protein sequence ID" value="jg4528"/>
    <property type="gene ID" value="jg4528"/>
</dbReference>
<dbReference type="Gene3D" id="4.10.280.10">
    <property type="entry name" value="Helix-loop-helix DNA-binding domain"/>
    <property type="match status" value="1"/>
</dbReference>
<evidence type="ECO:0000313" key="3">
    <source>
        <dbReference type="Proteomes" id="UP000887574"/>
    </source>
</evidence>
<dbReference type="SUPFAM" id="SSF47459">
    <property type="entry name" value="HLH, helix-loop-helix DNA-binding domain"/>
    <property type="match status" value="1"/>
</dbReference>
<dbReference type="Proteomes" id="UP000887574">
    <property type="component" value="Unplaced"/>
</dbReference>
<feature type="domain" description="BHLH" evidence="2">
    <location>
        <begin position="119"/>
        <end position="172"/>
    </location>
</feature>
<dbReference type="SMART" id="SM00353">
    <property type="entry name" value="HLH"/>
    <property type="match status" value="1"/>
</dbReference>
<dbReference type="GO" id="GO:0000981">
    <property type="term" value="F:DNA-binding transcription factor activity, RNA polymerase II-specific"/>
    <property type="evidence" value="ECO:0007669"/>
    <property type="project" value="TreeGrafter"/>
</dbReference>
<evidence type="ECO:0000259" key="2">
    <source>
        <dbReference type="PROSITE" id="PS50888"/>
    </source>
</evidence>
<dbReference type="InterPro" id="IPR036638">
    <property type="entry name" value="HLH_DNA-bd_sf"/>
</dbReference>
<name>A0A915EA95_9BILA</name>
<evidence type="ECO:0000313" key="4">
    <source>
        <dbReference type="WBParaSite" id="jg4528"/>
    </source>
</evidence>
<dbReference type="PANTHER" id="PTHR23349">
    <property type="entry name" value="BASIC HELIX-LOOP-HELIX TRANSCRIPTION FACTOR, TWIST"/>
    <property type="match status" value="1"/>
</dbReference>
<dbReference type="CDD" id="cd11418">
    <property type="entry name" value="bHLH_TS_ASCL"/>
    <property type="match status" value="1"/>
</dbReference>
<evidence type="ECO:0000256" key="1">
    <source>
        <dbReference type="ARBA" id="ARBA00023125"/>
    </source>
</evidence>
<dbReference type="AlphaFoldDB" id="A0A915EA95"/>
<keyword evidence="1" id="KW-0238">DNA-binding</keyword>
<dbReference type="GO" id="GO:0032502">
    <property type="term" value="P:developmental process"/>
    <property type="evidence" value="ECO:0007669"/>
    <property type="project" value="TreeGrafter"/>
</dbReference>
<dbReference type="InterPro" id="IPR011598">
    <property type="entry name" value="bHLH_dom"/>
</dbReference>